<comment type="subcellular location">
    <subcellularLocation>
        <location evidence="1">Membrane</location>
        <topology evidence="1">Multi-pass membrane protein</topology>
    </subcellularLocation>
</comment>
<dbReference type="STRING" id="51031.W2SYW8"/>
<dbReference type="SUPFAM" id="SSF103506">
    <property type="entry name" value="Mitochondrial carrier"/>
    <property type="match status" value="1"/>
</dbReference>
<evidence type="ECO:0000256" key="5">
    <source>
        <dbReference type="ARBA" id="ARBA00022737"/>
    </source>
</evidence>
<keyword evidence="4 8" id="KW-0812">Transmembrane</keyword>
<feature type="repeat" description="Solcar" evidence="8">
    <location>
        <begin position="13"/>
        <end position="102"/>
    </location>
</feature>
<protein>
    <submittedName>
        <fullName evidence="10">Uncharacterized protein</fullName>
    </submittedName>
</protein>
<sequence>MLLFLYPSKGLFQGFLCHVLSSMISGLASAITSLPVDILKTRLQAMTTVNNVAEYKGLSDVFLKVLKREGVFAFWKGFTPYFLRMGPYTVLSFLFLEQFNAAYSRRLARRQKS</sequence>
<keyword evidence="6" id="KW-1133">Transmembrane helix</keyword>
<keyword evidence="11" id="KW-1185">Reference proteome</keyword>
<dbReference type="GO" id="GO:0016020">
    <property type="term" value="C:membrane"/>
    <property type="evidence" value="ECO:0007669"/>
    <property type="project" value="UniProtKB-SubCell"/>
</dbReference>
<keyword evidence="5" id="KW-0677">Repeat</keyword>
<evidence type="ECO:0000256" key="7">
    <source>
        <dbReference type="ARBA" id="ARBA00023136"/>
    </source>
</evidence>
<dbReference type="InterPro" id="IPR023395">
    <property type="entry name" value="MCP_dom_sf"/>
</dbReference>
<dbReference type="PANTHER" id="PTHR45618">
    <property type="entry name" value="MITOCHONDRIAL DICARBOXYLATE CARRIER-RELATED"/>
    <property type="match status" value="1"/>
</dbReference>
<evidence type="ECO:0000313" key="11">
    <source>
        <dbReference type="Proteomes" id="UP000053676"/>
    </source>
</evidence>
<evidence type="ECO:0000256" key="6">
    <source>
        <dbReference type="ARBA" id="ARBA00022989"/>
    </source>
</evidence>
<dbReference type="Gene3D" id="1.50.40.10">
    <property type="entry name" value="Mitochondrial carrier domain"/>
    <property type="match status" value="1"/>
</dbReference>
<gene>
    <name evidence="10" type="ORF">NECAME_13170</name>
</gene>
<dbReference type="AlphaFoldDB" id="W2SYW8"/>
<dbReference type="Proteomes" id="UP000053676">
    <property type="component" value="Unassembled WGS sequence"/>
</dbReference>
<dbReference type="KEGG" id="nai:NECAME_13170"/>
<comment type="similarity">
    <text evidence="2 9">Belongs to the mitochondrial carrier (TC 2.A.29) family.</text>
</comment>
<dbReference type="PROSITE" id="PS50920">
    <property type="entry name" value="SOLCAR"/>
    <property type="match status" value="1"/>
</dbReference>
<reference evidence="11" key="1">
    <citation type="journal article" date="2014" name="Nat. Genet.">
        <title>Genome of the human hookworm Necator americanus.</title>
        <authorList>
            <person name="Tang Y.T."/>
            <person name="Gao X."/>
            <person name="Rosa B.A."/>
            <person name="Abubucker S."/>
            <person name="Hallsworth-Pepin K."/>
            <person name="Martin J."/>
            <person name="Tyagi R."/>
            <person name="Heizer E."/>
            <person name="Zhang X."/>
            <person name="Bhonagiri-Palsikar V."/>
            <person name="Minx P."/>
            <person name="Warren W.C."/>
            <person name="Wang Q."/>
            <person name="Zhan B."/>
            <person name="Hotez P.J."/>
            <person name="Sternberg P.W."/>
            <person name="Dougall A."/>
            <person name="Gaze S.T."/>
            <person name="Mulvenna J."/>
            <person name="Sotillo J."/>
            <person name="Ranganathan S."/>
            <person name="Rabelo E.M."/>
            <person name="Wilson R.K."/>
            <person name="Felgner P.L."/>
            <person name="Bethony J."/>
            <person name="Hawdon J.M."/>
            <person name="Gasser R.B."/>
            <person name="Loukas A."/>
            <person name="Mitreva M."/>
        </authorList>
    </citation>
    <scope>NUCLEOTIDE SEQUENCE [LARGE SCALE GENOMIC DNA]</scope>
</reference>
<accession>W2SYW8</accession>
<keyword evidence="3 9" id="KW-0813">Transport</keyword>
<dbReference type="InterPro" id="IPR050391">
    <property type="entry name" value="Mito_Metabolite_Transporter"/>
</dbReference>
<evidence type="ECO:0000313" key="10">
    <source>
        <dbReference type="EMBL" id="ETN74151.1"/>
    </source>
</evidence>
<proteinExistence type="inferred from homology"/>
<name>W2SYW8_NECAM</name>
<evidence type="ECO:0000256" key="4">
    <source>
        <dbReference type="ARBA" id="ARBA00022692"/>
    </source>
</evidence>
<keyword evidence="7 8" id="KW-0472">Membrane</keyword>
<dbReference type="OrthoDB" id="448427at2759"/>
<dbReference type="EMBL" id="KI660384">
    <property type="protein sequence ID" value="ETN74151.1"/>
    <property type="molecule type" value="Genomic_DNA"/>
</dbReference>
<evidence type="ECO:0000256" key="9">
    <source>
        <dbReference type="RuleBase" id="RU000488"/>
    </source>
</evidence>
<evidence type="ECO:0000256" key="2">
    <source>
        <dbReference type="ARBA" id="ARBA00006375"/>
    </source>
</evidence>
<dbReference type="Pfam" id="PF00153">
    <property type="entry name" value="Mito_carr"/>
    <property type="match status" value="1"/>
</dbReference>
<dbReference type="InterPro" id="IPR018108">
    <property type="entry name" value="MCP_transmembrane"/>
</dbReference>
<evidence type="ECO:0000256" key="1">
    <source>
        <dbReference type="ARBA" id="ARBA00004141"/>
    </source>
</evidence>
<evidence type="ECO:0000256" key="3">
    <source>
        <dbReference type="ARBA" id="ARBA00022448"/>
    </source>
</evidence>
<dbReference type="OMA" id="PNWIRIG"/>
<organism evidence="10 11">
    <name type="scientific">Necator americanus</name>
    <name type="common">Human hookworm</name>
    <dbReference type="NCBI Taxonomy" id="51031"/>
    <lineage>
        <taxon>Eukaryota</taxon>
        <taxon>Metazoa</taxon>
        <taxon>Ecdysozoa</taxon>
        <taxon>Nematoda</taxon>
        <taxon>Chromadorea</taxon>
        <taxon>Rhabditida</taxon>
        <taxon>Rhabditina</taxon>
        <taxon>Rhabditomorpha</taxon>
        <taxon>Strongyloidea</taxon>
        <taxon>Ancylostomatidae</taxon>
        <taxon>Bunostominae</taxon>
        <taxon>Necator</taxon>
    </lineage>
</organism>
<evidence type="ECO:0000256" key="8">
    <source>
        <dbReference type="PROSITE-ProRule" id="PRU00282"/>
    </source>
</evidence>